<dbReference type="AlphaFoldDB" id="A0A392TWE4"/>
<protein>
    <submittedName>
        <fullName evidence="1">Uncharacterized protein</fullName>
    </submittedName>
</protein>
<keyword evidence="2" id="KW-1185">Reference proteome</keyword>
<feature type="non-terminal residue" evidence="1">
    <location>
        <position position="29"/>
    </location>
</feature>
<proteinExistence type="predicted"/>
<sequence length="29" mass="3315">MSVFSSLTTSAIQFDERPLAFSTRFKDMT</sequence>
<dbReference type="Proteomes" id="UP000265520">
    <property type="component" value="Unassembled WGS sequence"/>
</dbReference>
<dbReference type="EMBL" id="LXQA010667863">
    <property type="protein sequence ID" value="MCI65014.1"/>
    <property type="molecule type" value="Genomic_DNA"/>
</dbReference>
<accession>A0A392TWE4</accession>
<organism evidence="1 2">
    <name type="scientific">Trifolium medium</name>
    <dbReference type="NCBI Taxonomy" id="97028"/>
    <lineage>
        <taxon>Eukaryota</taxon>
        <taxon>Viridiplantae</taxon>
        <taxon>Streptophyta</taxon>
        <taxon>Embryophyta</taxon>
        <taxon>Tracheophyta</taxon>
        <taxon>Spermatophyta</taxon>
        <taxon>Magnoliopsida</taxon>
        <taxon>eudicotyledons</taxon>
        <taxon>Gunneridae</taxon>
        <taxon>Pentapetalae</taxon>
        <taxon>rosids</taxon>
        <taxon>fabids</taxon>
        <taxon>Fabales</taxon>
        <taxon>Fabaceae</taxon>
        <taxon>Papilionoideae</taxon>
        <taxon>50 kb inversion clade</taxon>
        <taxon>NPAAA clade</taxon>
        <taxon>Hologalegina</taxon>
        <taxon>IRL clade</taxon>
        <taxon>Trifolieae</taxon>
        <taxon>Trifolium</taxon>
    </lineage>
</organism>
<evidence type="ECO:0000313" key="2">
    <source>
        <dbReference type="Proteomes" id="UP000265520"/>
    </source>
</evidence>
<name>A0A392TWE4_9FABA</name>
<comment type="caution">
    <text evidence="1">The sequence shown here is derived from an EMBL/GenBank/DDBJ whole genome shotgun (WGS) entry which is preliminary data.</text>
</comment>
<evidence type="ECO:0000313" key="1">
    <source>
        <dbReference type="EMBL" id="MCI65014.1"/>
    </source>
</evidence>
<reference evidence="1 2" key="1">
    <citation type="journal article" date="2018" name="Front. Plant Sci.">
        <title>Red Clover (Trifolium pratense) and Zigzag Clover (T. medium) - A Picture of Genomic Similarities and Differences.</title>
        <authorList>
            <person name="Dluhosova J."/>
            <person name="Istvanek J."/>
            <person name="Nedelnik J."/>
            <person name="Repkova J."/>
        </authorList>
    </citation>
    <scope>NUCLEOTIDE SEQUENCE [LARGE SCALE GENOMIC DNA]</scope>
    <source>
        <strain evidence="2">cv. 10/8</strain>
        <tissue evidence="1">Leaf</tissue>
    </source>
</reference>